<dbReference type="Pfam" id="PF22688">
    <property type="entry name" value="Hda_lid"/>
    <property type="match status" value="1"/>
</dbReference>
<proteinExistence type="predicted"/>
<dbReference type="InterPro" id="IPR027417">
    <property type="entry name" value="P-loop_NTPase"/>
</dbReference>
<keyword evidence="3" id="KW-1185">Reference proteome</keyword>
<dbReference type="SUPFAM" id="SSF52540">
    <property type="entry name" value="P-loop containing nucleoside triphosphate hydrolases"/>
    <property type="match status" value="1"/>
</dbReference>
<evidence type="ECO:0000259" key="1">
    <source>
        <dbReference type="Pfam" id="PF22688"/>
    </source>
</evidence>
<dbReference type="HOGENOM" id="CLU_072265_1_1_4"/>
<dbReference type="KEGG" id="tas:TASI_1240"/>
<dbReference type="Proteomes" id="UP000009284">
    <property type="component" value="Chromosome"/>
</dbReference>
<gene>
    <name evidence="2" type="ordered locus">TASI_1240</name>
</gene>
<dbReference type="STRING" id="1008459.TASI_1240"/>
<dbReference type="AlphaFoldDB" id="G4QBK9"/>
<dbReference type="Gene3D" id="1.10.8.60">
    <property type="match status" value="1"/>
</dbReference>
<dbReference type="GO" id="GO:0003688">
    <property type="term" value="F:DNA replication origin binding"/>
    <property type="evidence" value="ECO:0007669"/>
    <property type="project" value="TreeGrafter"/>
</dbReference>
<dbReference type="RefSeq" id="WP_014111881.1">
    <property type="nucleotide sequence ID" value="NC_016043.1"/>
</dbReference>
<reference evidence="2 3" key="2">
    <citation type="journal article" date="2012" name="PLoS ONE">
        <title>Genomic characterization of the taylorella genus.</title>
        <authorList>
            <person name="Hebert L."/>
            <person name="Moumen B."/>
            <person name="Pons N."/>
            <person name="Duquesne F."/>
            <person name="Breuil M.F."/>
            <person name="Goux D."/>
            <person name="Batto J.M."/>
            <person name="Laugier C."/>
            <person name="Renault P."/>
            <person name="Petry S."/>
        </authorList>
    </citation>
    <scope>NUCLEOTIDE SEQUENCE [LARGE SCALE GENOMIC DNA]</scope>
    <source>
        <strain evidence="2 3">MCE3</strain>
    </source>
</reference>
<reference key="1">
    <citation type="submission" date="2011-09" db="EMBL/GenBank/DDBJ databases">
        <title>Genomic characterization of the Taylorella genus.</title>
        <authorList>
            <person name="Hebert L."/>
            <person name="Moumen B."/>
            <person name="Pons N."/>
            <person name="Duquesne F."/>
            <person name="Breuil M.-F."/>
            <person name="Goux D."/>
            <person name="Batto J.-M."/>
            <person name="Renault P."/>
            <person name="Laugier C."/>
            <person name="Petry S."/>
        </authorList>
    </citation>
    <scope>NUCLEOTIDE SEQUENCE</scope>
    <source>
        <strain>MCE3</strain>
    </source>
</reference>
<dbReference type="PANTHER" id="PTHR30050:SF5">
    <property type="entry name" value="DNAA REGULATORY INACTIVATOR HDA"/>
    <property type="match status" value="1"/>
</dbReference>
<sequence length="227" mass="26511">MSNQMLINQVLTKPQLSFDNFNPTSNEELINILNKRFPPVIYIWGFESSGKTHLLKALQNKYGGIYFDSKSFPKNSMDLNTEEKNYFLDDIHEFSAEQYDALFYLFTKLQISGTESSDVSIAICSNKPPKQLEIREDLRNRFGWGLVYELQTLSDESLRVAMIQRAREMGWDLPNDVIKWLYSYCSRDLKFLFNLIDSLDMLSLSERRTITIPFVKDVISRLESSRL</sequence>
<accession>G4QBK9</accession>
<dbReference type="EMBL" id="CP003059">
    <property type="protein sequence ID" value="AEP36987.1"/>
    <property type="molecule type" value="Genomic_DNA"/>
</dbReference>
<dbReference type="OrthoDB" id="9784878at2"/>
<evidence type="ECO:0000313" key="2">
    <source>
        <dbReference type="EMBL" id="AEP36987.1"/>
    </source>
</evidence>
<name>G4QBK9_TAYAM</name>
<dbReference type="Gene3D" id="3.40.50.300">
    <property type="entry name" value="P-loop containing nucleotide triphosphate hydrolases"/>
    <property type="match status" value="1"/>
</dbReference>
<feature type="domain" description="Hda lid" evidence="1">
    <location>
        <begin position="155"/>
        <end position="218"/>
    </location>
</feature>
<dbReference type="eggNOG" id="COG0593">
    <property type="taxonomic scope" value="Bacteria"/>
</dbReference>
<dbReference type="InterPro" id="IPR055199">
    <property type="entry name" value="Hda_lid"/>
</dbReference>
<organism evidence="2 3">
    <name type="scientific">Taylorella asinigenitalis (strain MCE3)</name>
    <dbReference type="NCBI Taxonomy" id="1008459"/>
    <lineage>
        <taxon>Bacteria</taxon>
        <taxon>Pseudomonadati</taxon>
        <taxon>Pseudomonadota</taxon>
        <taxon>Betaproteobacteria</taxon>
        <taxon>Burkholderiales</taxon>
        <taxon>Alcaligenaceae</taxon>
        <taxon>Taylorella</taxon>
    </lineage>
</organism>
<protein>
    <submittedName>
        <fullName evidence="2">Chromosomal replication initiator, DnaA</fullName>
    </submittedName>
</protein>
<evidence type="ECO:0000313" key="3">
    <source>
        <dbReference type="Proteomes" id="UP000009284"/>
    </source>
</evidence>
<dbReference type="PANTHER" id="PTHR30050">
    <property type="entry name" value="CHROMOSOMAL REPLICATION INITIATOR PROTEIN DNAA"/>
    <property type="match status" value="1"/>
</dbReference>
<dbReference type="GO" id="GO:0005886">
    <property type="term" value="C:plasma membrane"/>
    <property type="evidence" value="ECO:0007669"/>
    <property type="project" value="TreeGrafter"/>
</dbReference>
<dbReference type="GO" id="GO:0006270">
    <property type="term" value="P:DNA replication initiation"/>
    <property type="evidence" value="ECO:0007669"/>
    <property type="project" value="TreeGrafter"/>
</dbReference>